<evidence type="ECO:0008006" key="4">
    <source>
        <dbReference type="Google" id="ProtNLM"/>
    </source>
</evidence>
<sequence>MSAPTSPARELELEQQRRAPAFLRRPFGIIRANARVYLLLNLLAYGLVAIGMVIGMLFPDLTAGRAESLEADGTGDFVRSLISSPWLFAAVILVVNLFQMSLLTVVLPSLVIPFVGILTFSVWAVVTGVTIVPGDAQGWVAMIPHSLTLVIELQAYVLVLLGVFLLGKQWLRPAAVGERTHRRGYLRGLQSLGWLAIPALILLVIGAVWESFSLLYLVYPLQQWLL</sequence>
<evidence type="ECO:0000313" key="3">
    <source>
        <dbReference type="Proteomes" id="UP001597055"/>
    </source>
</evidence>
<protein>
    <recommendedName>
        <fullName evidence="4">Stage II sporulation protein M</fullName>
    </recommendedName>
</protein>
<reference evidence="3" key="1">
    <citation type="journal article" date="2019" name="Int. J. Syst. Evol. Microbiol.">
        <title>The Global Catalogue of Microorganisms (GCM) 10K type strain sequencing project: providing services to taxonomists for standard genome sequencing and annotation.</title>
        <authorList>
            <consortium name="The Broad Institute Genomics Platform"/>
            <consortium name="The Broad Institute Genome Sequencing Center for Infectious Disease"/>
            <person name="Wu L."/>
            <person name="Ma J."/>
        </authorList>
    </citation>
    <scope>NUCLEOTIDE SEQUENCE [LARGE SCALE GENOMIC DNA]</scope>
    <source>
        <strain evidence="3">CCUG 54523</strain>
    </source>
</reference>
<name>A0ABW3AE33_9MICO</name>
<dbReference type="RefSeq" id="WP_204980146.1">
    <property type="nucleotide sequence ID" value="NZ_JBHTII010000001.1"/>
</dbReference>
<feature type="transmembrane region" description="Helical" evidence="1">
    <location>
        <begin position="153"/>
        <end position="171"/>
    </location>
</feature>
<feature type="transmembrane region" description="Helical" evidence="1">
    <location>
        <begin position="34"/>
        <end position="57"/>
    </location>
</feature>
<feature type="transmembrane region" description="Helical" evidence="1">
    <location>
        <begin position="110"/>
        <end position="133"/>
    </location>
</feature>
<feature type="transmembrane region" description="Helical" evidence="1">
    <location>
        <begin position="77"/>
        <end position="98"/>
    </location>
</feature>
<keyword evidence="3" id="KW-1185">Reference proteome</keyword>
<comment type="caution">
    <text evidence="2">The sequence shown here is derived from an EMBL/GenBank/DDBJ whole genome shotgun (WGS) entry which is preliminary data.</text>
</comment>
<accession>A0ABW3AE33</accession>
<gene>
    <name evidence="2" type="ORF">ACFQ0P_02520</name>
</gene>
<evidence type="ECO:0000256" key="1">
    <source>
        <dbReference type="SAM" id="Phobius"/>
    </source>
</evidence>
<dbReference type="Proteomes" id="UP001597055">
    <property type="component" value="Unassembled WGS sequence"/>
</dbReference>
<organism evidence="2 3">
    <name type="scientific">Microbacterium insulae</name>
    <dbReference type="NCBI Taxonomy" id="483014"/>
    <lineage>
        <taxon>Bacteria</taxon>
        <taxon>Bacillati</taxon>
        <taxon>Actinomycetota</taxon>
        <taxon>Actinomycetes</taxon>
        <taxon>Micrococcales</taxon>
        <taxon>Microbacteriaceae</taxon>
        <taxon>Microbacterium</taxon>
    </lineage>
</organism>
<dbReference type="EMBL" id="JBHTII010000001">
    <property type="protein sequence ID" value="MFD0789258.1"/>
    <property type="molecule type" value="Genomic_DNA"/>
</dbReference>
<keyword evidence="1" id="KW-1133">Transmembrane helix</keyword>
<evidence type="ECO:0000313" key="2">
    <source>
        <dbReference type="EMBL" id="MFD0789258.1"/>
    </source>
</evidence>
<feature type="transmembrane region" description="Helical" evidence="1">
    <location>
        <begin position="192"/>
        <end position="219"/>
    </location>
</feature>
<proteinExistence type="predicted"/>
<keyword evidence="1" id="KW-0472">Membrane</keyword>
<keyword evidence="1" id="KW-0812">Transmembrane</keyword>